<dbReference type="Proteomes" id="UP001596215">
    <property type="component" value="Unassembled WGS sequence"/>
</dbReference>
<name>A0ABW1VUN3_9GAMM</name>
<proteinExistence type="predicted"/>
<accession>A0ABW1VUN3</accession>
<dbReference type="RefSeq" id="WP_343876571.1">
    <property type="nucleotide sequence ID" value="NZ_BAAAFW010000007.1"/>
</dbReference>
<gene>
    <name evidence="2" type="ORF">ACFP73_16850</name>
</gene>
<reference evidence="3" key="1">
    <citation type="journal article" date="2019" name="Int. J. Syst. Evol. Microbiol.">
        <title>The Global Catalogue of Microorganisms (GCM) 10K type strain sequencing project: providing services to taxonomists for standard genome sequencing and annotation.</title>
        <authorList>
            <consortium name="The Broad Institute Genomics Platform"/>
            <consortium name="The Broad Institute Genome Sequencing Center for Infectious Disease"/>
            <person name="Wu L."/>
            <person name="Ma J."/>
        </authorList>
    </citation>
    <scope>NUCLEOTIDE SEQUENCE [LARGE SCALE GENOMIC DNA]</scope>
    <source>
        <strain evidence="3">CGMCC 4.1530</strain>
    </source>
</reference>
<keyword evidence="3" id="KW-1185">Reference proteome</keyword>
<comment type="caution">
    <text evidence="2">The sequence shown here is derived from an EMBL/GenBank/DDBJ whole genome shotgun (WGS) entry which is preliminary data.</text>
</comment>
<evidence type="ECO:0000313" key="3">
    <source>
        <dbReference type="Proteomes" id="UP001596215"/>
    </source>
</evidence>
<organism evidence="2 3">
    <name type="scientific">Tatumella punctata</name>
    <dbReference type="NCBI Taxonomy" id="399969"/>
    <lineage>
        <taxon>Bacteria</taxon>
        <taxon>Pseudomonadati</taxon>
        <taxon>Pseudomonadota</taxon>
        <taxon>Gammaproteobacteria</taxon>
        <taxon>Enterobacterales</taxon>
        <taxon>Erwiniaceae</taxon>
        <taxon>Tatumella</taxon>
    </lineage>
</organism>
<evidence type="ECO:0000256" key="1">
    <source>
        <dbReference type="SAM" id="Coils"/>
    </source>
</evidence>
<sequence length="119" mass="14034">MKVTDINRTLTSSNEYMGDRYLTLDGEWSEAWWEFFLKAESRHFWMMKRGISTDGTHIIVNCPLDELQTQITHINSCCDTADKDLLAWENENARKQERELKKADERQARANEVFGNLKF</sequence>
<keyword evidence="1" id="KW-0175">Coiled coil</keyword>
<protein>
    <submittedName>
        <fullName evidence="2">Uncharacterized protein</fullName>
    </submittedName>
</protein>
<feature type="coiled-coil region" evidence="1">
    <location>
        <begin position="78"/>
        <end position="113"/>
    </location>
</feature>
<dbReference type="EMBL" id="JBHSUC010000067">
    <property type="protein sequence ID" value="MFC6363713.1"/>
    <property type="molecule type" value="Genomic_DNA"/>
</dbReference>
<evidence type="ECO:0000313" key="2">
    <source>
        <dbReference type="EMBL" id="MFC6363713.1"/>
    </source>
</evidence>